<organism evidence="10 11">
    <name type="scientific">Candidatus Moduliflexus flocculans</name>
    <dbReference type="NCBI Taxonomy" id="1499966"/>
    <lineage>
        <taxon>Bacteria</taxon>
        <taxon>Candidatus Moduliflexota</taxon>
        <taxon>Candidatus Moduliflexia</taxon>
        <taxon>Candidatus Moduliflexales</taxon>
        <taxon>Candidatus Moduliflexaceae</taxon>
    </lineage>
</organism>
<comment type="cofactor">
    <cofactor evidence="1 8">
        <name>Mg(2+)</name>
        <dbReference type="ChEBI" id="CHEBI:18420"/>
    </cofactor>
</comment>
<feature type="binding site" evidence="8">
    <location>
        <position position="93"/>
    </location>
    <ligand>
        <name>Mg(2+)</name>
        <dbReference type="ChEBI" id="CHEBI:18420"/>
    </ligand>
</feature>
<dbReference type="EMBL" id="DF820460">
    <property type="protein sequence ID" value="GAK54095.1"/>
    <property type="molecule type" value="Genomic_DNA"/>
</dbReference>
<dbReference type="InterPro" id="IPR029060">
    <property type="entry name" value="PIN-like_dom_sf"/>
</dbReference>
<dbReference type="InterPro" id="IPR050556">
    <property type="entry name" value="Type_II_TA_system_RNase"/>
</dbReference>
<dbReference type="PANTHER" id="PTHR33653">
    <property type="entry name" value="RIBONUCLEASE VAPC2"/>
    <property type="match status" value="1"/>
</dbReference>
<dbReference type="PANTHER" id="PTHR33653:SF1">
    <property type="entry name" value="RIBONUCLEASE VAPC2"/>
    <property type="match status" value="1"/>
</dbReference>
<dbReference type="STRING" id="1499966.U14_05372"/>
<dbReference type="GO" id="GO:0090729">
    <property type="term" value="F:toxin activity"/>
    <property type="evidence" value="ECO:0007669"/>
    <property type="project" value="UniProtKB-KW"/>
</dbReference>
<evidence type="ECO:0000256" key="7">
    <source>
        <dbReference type="ARBA" id="ARBA00038093"/>
    </source>
</evidence>
<comment type="similarity">
    <text evidence="7 8">Belongs to the PINc/VapC protein family.</text>
</comment>
<evidence type="ECO:0000256" key="5">
    <source>
        <dbReference type="ARBA" id="ARBA00022801"/>
    </source>
</evidence>
<keyword evidence="5 8" id="KW-0378">Hydrolase</keyword>
<evidence type="ECO:0000256" key="4">
    <source>
        <dbReference type="ARBA" id="ARBA00022723"/>
    </source>
</evidence>
<sequence length="129" mass="15079">MERILVDTCILIAAYRGDETIIQELLKIKNRIVISPITAMELYRGAKTKERKKDLEKQLKSYAIVHLNKDIGEKAISLMKKHQTGRREVFIPDCIIGATCLLYDFKLFTENKSDFEFMEHIKFYDVMFG</sequence>
<gene>
    <name evidence="8" type="primary">vapC</name>
    <name evidence="10" type="ORF">U14_05372</name>
</gene>
<evidence type="ECO:0000313" key="11">
    <source>
        <dbReference type="Proteomes" id="UP000030700"/>
    </source>
</evidence>
<dbReference type="Gene3D" id="3.40.50.1010">
    <property type="entry name" value="5'-nuclease"/>
    <property type="match status" value="1"/>
</dbReference>
<keyword evidence="2 8" id="KW-1277">Toxin-antitoxin system</keyword>
<evidence type="ECO:0000256" key="8">
    <source>
        <dbReference type="HAMAP-Rule" id="MF_00265"/>
    </source>
</evidence>
<dbReference type="AlphaFoldDB" id="A0A081BRR4"/>
<evidence type="ECO:0000256" key="1">
    <source>
        <dbReference type="ARBA" id="ARBA00001946"/>
    </source>
</evidence>
<evidence type="ECO:0000256" key="3">
    <source>
        <dbReference type="ARBA" id="ARBA00022722"/>
    </source>
</evidence>
<reference evidence="10 11" key="1">
    <citation type="journal article" date="2015" name="PeerJ">
        <title>First genomic representation of candidate bacterial phylum KSB3 points to enhanced environmental sensing as a trigger of wastewater bulking.</title>
        <authorList>
            <person name="Sekiguchi Y."/>
            <person name="Ohashi A."/>
            <person name="Parks D.H."/>
            <person name="Yamauchi T."/>
            <person name="Tyson G.W."/>
            <person name="Hugenholtz P."/>
        </authorList>
    </citation>
    <scope>NUCLEOTIDE SEQUENCE [LARGE SCALE GENOMIC DNA]</scope>
</reference>
<feature type="domain" description="PIN" evidence="9">
    <location>
        <begin position="4"/>
        <end position="112"/>
    </location>
</feature>
<dbReference type="InterPro" id="IPR022907">
    <property type="entry name" value="VapC_family"/>
</dbReference>
<protein>
    <recommendedName>
        <fullName evidence="8">Ribonuclease VapC</fullName>
        <shortName evidence="8">RNase VapC</shortName>
        <ecNumber evidence="8">3.1.-.-</ecNumber>
    </recommendedName>
    <alternativeName>
        <fullName evidence="8">Toxin VapC</fullName>
    </alternativeName>
</protein>
<feature type="binding site" evidence="8">
    <location>
        <position position="7"/>
    </location>
    <ligand>
        <name>Mg(2+)</name>
        <dbReference type="ChEBI" id="CHEBI:18420"/>
    </ligand>
</feature>
<dbReference type="Pfam" id="PF01850">
    <property type="entry name" value="PIN"/>
    <property type="match status" value="1"/>
</dbReference>
<evidence type="ECO:0000256" key="6">
    <source>
        <dbReference type="ARBA" id="ARBA00022842"/>
    </source>
</evidence>
<keyword evidence="8" id="KW-0800">Toxin</keyword>
<dbReference type="InterPro" id="IPR002716">
    <property type="entry name" value="PIN_dom"/>
</dbReference>
<evidence type="ECO:0000259" key="9">
    <source>
        <dbReference type="Pfam" id="PF01850"/>
    </source>
</evidence>
<keyword evidence="11" id="KW-1185">Reference proteome</keyword>
<dbReference type="GO" id="GO:0016787">
    <property type="term" value="F:hydrolase activity"/>
    <property type="evidence" value="ECO:0007669"/>
    <property type="project" value="UniProtKB-KW"/>
</dbReference>
<keyword evidence="4 8" id="KW-0479">Metal-binding</keyword>
<keyword evidence="3 8" id="KW-0540">Nuclease</keyword>
<dbReference type="GO" id="GO:0000287">
    <property type="term" value="F:magnesium ion binding"/>
    <property type="evidence" value="ECO:0007669"/>
    <property type="project" value="UniProtKB-UniRule"/>
</dbReference>
<keyword evidence="6 8" id="KW-0460">Magnesium</keyword>
<comment type="function">
    <text evidence="8">Toxic component of a toxin-antitoxin (TA) system. An RNase.</text>
</comment>
<dbReference type="HOGENOM" id="CLU_118482_0_1_0"/>
<dbReference type="SUPFAM" id="SSF88723">
    <property type="entry name" value="PIN domain-like"/>
    <property type="match status" value="1"/>
</dbReference>
<evidence type="ECO:0000313" key="10">
    <source>
        <dbReference type="EMBL" id="GAK54095.1"/>
    </source>
</evidence>
<dbReference type="EC" id="3.1.-.-" evidence="8"/>
<dbReference type="CDD" id="cd18741">
    <property type="entry name" value="PIN_VapC4-5_FitB-like"/>
    <property type="match status" value="1"/>
</dbReference>
<name>A0A081BRR4_9BACT</name>
<evidence type="ECO:0000256" key="2">
    <source>
        <dbReference type="ARBA" id="ARBA00022649"/>
    </source>
</evidence>
<proteinExistence type="inferred from homology"/>
<accession>A0A081BRR4</accession>
<dbReference type="Proteomes" id="UP000030700">
    <property type="component" value="Unassembled WGS sequence"/>
</dbReference>
<dbReference type="HAMAP" id="MF_00265">
    <property type="entry name" value="VapC_Nob1"/>
    <property type="match status" value="1"/>
</dbReference>
<dbReference type="GO" id="GO:0004540">
    <property type="term" value="F:RNA nuclease activity"/>
    <property type="evidence" value="ECO:0007669"/>
    <property type="project" value="InterPro"/>
</dbReference>